<evidence type="ECO:0000313" key="9">
    <source>
        <dbReference type="EMBL" id="KAL0276600.1"/>
    </source>
</evidence>
<organism evidence="9">
    <name type="scientific">Menopon gallinae</name>
    <name type="common">poultry shaft louse</name>
    <dbReference type="NCBI Taxonomy" id="328185"/>
    <lineage>
        <taxon>Eukaryota</taxon>
        <taxon>Metazoa</taxon>
        <taxon>Ecdysozoa</taxon>
        <taxon>Arthropoda</taxon>
        <taxon>Hexapoda</taxon>
        <taxon>Insecta</taxon>
        <taxon>Pterygota</taxon>
        <taxon>Neoptera</taxon>
        <taxon>Paraneoptera</taxon>
        <taxon>Psocodea</taxon>
        <taxon>Troctomorpha</taxon>
        <taxon>Phthiraptera</taxon>
        <taxon>Amblycera</taxon>
        <taxon>Menoponidae</taxon>
        <taxon>Menopon</taxon>
    </lineage>
</organism>
<dbReference type="InterPro" id="IPR009057">
    <property type="entry name" value="Homeodomain-like_sf"/>
</dbReference>
<evidence type="ECO:0000256" key="6">
    <source>
        <dbReference type="PROSITE-ProRule" id="PRU00320"/>
    </source>
</evidence>
<feature type="domain" description="HTH psq-type" evidence="8">
    <location>
        <begin position="202"/>
        <end position="254"/>
    </location>
</feature>
<feature type="compositionally biased region" description="Basic and acidic residues" evidence="7">
    <location>
        <begin position="847"/>
        <end position="856"/>
    </location>
</feature>
<dbReference type="SUPFAM" id="SSF46689">
    <property type="entry name" value="Homeodomain-like"/>
    <property type="match status" value="2"/>
</dbReference>
<dbReference type="PANTHER" id="PTHR21545:SF13">
    <property type="entry name" value="ECDYSONE-INDUCED PROTEIN 93F, ISOFORM C"/>
    <property type="match status" value="1"/>
</dbReference>
<keyword evidence="5 6" id="KW-0539">Nucleus</keyword>
<evidence type="ECO:0000256" key="7">
    <source>
        <dbReference type="SAM" id="MobiDB-lite"/>
    </source>
</evidence>
<dbReference type="EMBL" id="JARGDH010000002">
    <property type="protein sequence ID" value="KAL0276600.1"/>
    <property type="molecule type" value="Genomic_DNA"/>
</dbReference>
<evidence type="ECO:0000256" key="3">
    <source>
        <dbReference type="ARBA" id="ARBA00023125"/>
    </source>
</evidence>
<feature type="domain" description="HTH psq-type" evidence="8">
    <location>
        <begin position="579"/>
        <end position="631"/>
    </location>
</feature>
<evidence type="ECO:0000259" key="8">
    <source>
        <dbReference type="PROSITE" id="PS50960"/>
    </source>
</evidence>
<accession>A0AAW2I3G1</accession>
<sequence>MGRRKWKLYQETVLRSWCPSIEREIEIKDWDPSEDKCSFCDLEPSGKVTDEEPVSPLQSECYGTTANNNNHIELLEGDESDSNSVSSAEDSIPTMNALDNMTVCHAAIAALTRSGGAPNPLLYQPGVFPSLYLTQPPKPLLDGIVKNEPSMVMSLPASAGTEMPLDLSAKSSKPPPTESPDNIRSPNMIDNKPMMKGRSRMSPMTGSRRAYTESELQAALRDIQSGKLGTRRAAVIYGIPRSTLRNKVYKLALERERDNNMSAPRLSPPDGAASSPSLPANPDKEDSSADDEKDAESAKSRLSFEDFSRLPAVDGSQADGLGLLLYHFSRLQAKGVNMMELLSSEHSPFEAHLTQLLKLKENGSPDNEKSKRDEGKEEEEAAKEADDATSQDSTDKAKYSSMMLSELMRHFRAEQRLPIEEQLKRKMASENGVDDDQSSVILRIPSFKPNASCSKSNSCDPEARYATSPAGASQENSRHSVVSPSLNGDSESPPAGKTPASVKDAVAKGIGQKFQQDGIGHPLASPGLGQEAMDALAKRGGFALGLPPQHAVHKNHFDRSQSRPQHASAQTNAQGKGTRPKRGKYRNYDRDSLVEAVRAVQRGEMSVHRAGSYYGVPHSTLEYKVKERHLMRPRKREPKGEDKAKLTPACGGTAAAADKPKQLPLAPKPSVPKTSYPNPAALPNGLKIPPNIFETGVSTLAYSGSPFSFWPPSPFPSLQLDMSRGAFTPEQLFAQQMMRGNLEASQSPSTLPPAARRIVESLYVGSGNNGSFLDGIIRSSLEMGPTASQKHDKDSEKSGKNTEKMSNKALLDQLCRNSRLTPVPRPSGESISDDEAASRNVPYDLSRSSDDEDRKSTASRHRRSSKSGDAPDPGEEKTKSRSLRSSVSEENNRSKASSDADQDVPSPDDLQNLDEDIDNISNHASDEEDAKDS</sequence>
<feature type="region of interest" description="Disordered" evidence="7">
    <location>
        <begin position="631"/>
        <end position="678"/>
    </location>
</feature>
<dbReference type="AlphaFoldDB" id="A0AAW2I3G1"/>
<proteinExistence type="predicted"/>
<feature type="region of interest" description="Disordered" evidence="7">
    <location>
        <begin position="259"/>
        <end position="301"/>
    </location>
</feature>
<keyword evidence="3 6" id="KW-0238">DNA-binding</keyword>
<gene>
    <name evidence="9" type="ORF">PYX00_004144</name>
</gene>
<feature type="compositionally biased region" description="Basic and acidic residues" evidence="7">
    <location>
        <begin position="358"/>
        <end position="375"/>
    </location>
</feature>
<reference evidence="9" key="1">
    <citation type="journal article" date="2024" name="Gigascience">
        <title>Chromosome-level genome of the poultry shaft louse Menopon gallinae provides insight into the host-switching and adaptive evolution of parasitic lice.</title>
        <authorList>
            <person name="Xu Y."/>
            <person name="Ma L."/>
            <person name="Liu S."/>
            <person name="Liang Y."/>
            <person name="Liu Q."/>
            <person name="He Z."/>
            <person name="Tian L."/>
            <person name="Duan Y."/>
            <person name="Cai W."/>
            <person name="Li H."/>
            <person name="Song F."/>
        </authorList>
    </citation>
    <scope>NUCLEOTIDE SEQUENCE</scope>
    <source>
        <strain evidence="9">Cailab_2023a</strain>
    </source>
</reference>
<feature type="region of interest" description="Disordered" evidence="7">
    <location>
        <begin position="543"/>
        <end position="590"/>
    </location>
</feature>
<keyword evidence="4" id="KW-0804">Transcription</keyword>
<feature type="compositionally biased region" description="Polar residues" evidence="7">
    <location>
        <begin position="449"/>
        <end position="459"/>
    </location>
</feature>
<keyword evidence="2" id="KW-0805">Transcription regulation</keyword>
<comment type="caution">
    <text evidence="9">The sequence shown here is derived from an EMBL/GenBank/DDBJ whole genome shotgun (WGS) entry which is preliminary data.</text>
</comment>
<evidence type="ECO:0000256" key="2">
    <source>
        <dbReference type="ARBA" id="ARBA00023015"/>
    </source>
</evidence>
<feature type="compositionally biased region" description="Polar residues" evidence="7">
    <location>
        <begin position="470"/>
        <end position="490"/>
    </location>
</feature>
<dbReference type="InterPro" id="IPR007889">
    <property type="entry name" value="HTH_Psq"/>
</dbReference>
<dbReference type="PANTHER" id="PTHR21545">
    <property type="entry name" value="TRANSCRIPTION FACTOR MLR1/2"/>
    <property type="match status" value="1"/>
</dbReference>
<feature type="region of interest" description="Disordered" evidence="7">
    <location>
        <begin position="448"/>
        <end position="504"/>
    </location>
</feature>
<dbReference type="Gene3D" id="1.10.10.60">
    <property type="entry name" value="Homeodomain-like"/>
    <property type="match status" value="2"/>
</dbReference>
<comment type="subcellular location">
    <subcellularLocation>
        <location evidence="1 6">Nucleus</location>
    </subcellularLocation>
</comment>
<name>A0AAW2I3G1_9NEOP</name>
<feature type="region of interest" description="Disordered" evidence="7">
    <location>
        <begin position="163"/>
        <end position="208"/>
    </location>
</feature>
<feature type="compositionally biased region" description="Polar residues" evidence="7">
    <location>
        <begin position="562"/>
        <end position="575"/>
    </location>
</feature>
<feature type="DNA-binding region" description="H-T-H motif" evidence="6">
    <location>
        <begin position="230"/>
        <end position="250"/>
    </location>
</feature>
<dbReference type="GO" id="GO:0006357">
    <property type="term" value="P:regulation of transcription by RNA polymerase II"/>
    <property type="evidence" value="ECO:0007669"/>
    <property type="project" value="TreeGrafter"/>
</dbReference>
<dbReference type="Pfam" id="PF05225">
    <property type="entry name" value="HTH_psq"/>
    <property type="match status" value="2"/>
</dbReference>
<feature type="compositionally biased region" description="Basic and acidic residues" evidence="7">
    <location>
        <begin position="789"/>
        <end position="806"/>
    </location>
</feature>
<evidence type="ECO:0000256" key="1">
    <source>
        <dbReference type="ARBA" id="ARBA00004123"/>
    </source>
</evidence>
<dbReference type="GO" id="GO:0005634">
    <property type="term" value="C:nucleus"/>
    <property type="evidence" value="ECO:0007669"/>
    <property type="project" value="UniProtKB-SubCell"/>
</dbReference>
<feature type="DNA-binding region" description="H-T-H motif" evidence="6">
    <location>
        <begin position="607"/>
        <end position="627"/>
    </location>
</feature>
<feature type="region of interest" description="Disordered" evidence="7">
    <location>
        <begin position="358"/>
        <end position="401"/>
    </location>
</feature>
<dbReference type="GO" id="GO:0003677">
    <property type="term" value="F:DNA binding"/>
    <property type="evidence" value="ECO:0007669"/>
    <property type="project" value="UniProtKB-UniRule"/>
</dbReference>
<evidence type="ECO:0000256" key="5">
    <source>
        <dbReference type="ARBA" id="ARBA00023242"/>
    </source>
</evidence>
<evidence type="ECO:0000256" key="4">
    <source>
        <dbReference type="ARBA" id="ARBA00023163"/>
    </source>
</evidence>
<protein>
    <recommendedName>
        <fullName evidence="8">HTH psq-type domain-containing protein</fullName>
    </recommendedName>
</protein>
<feature type="region of interest" description="Disordered" evidence="7">
    <location>
        <begin position="783"/>
        <end position="933"/>
    </location>
</feature>
<dbReference type="PROSITE" id="PS50960">
    <property type="entry name" value="HTH_PSQ"/>
    <property type="match status" value="2"/>
</dbReference>
<dbReference type="FunFam" id="1.10.10.60:FF:000019">
    <property type="entry name" value="Ligand-dependent corepressor isoform 1"/>
    <property type="match status" value="1"/>
</dbReference>